<keyword evidence="1" id="KW-1133">Transmembrane helix</keyword>
<sequence>MARSSRYHSPYDADDLDWDLRIMGLVLLSLFLSLVFLLTREIIAEFAEKPEFQISNLAVSNLTVSRDLALTGNWEANFLVANPNKNLPLKLQGIRAYIYYHNKHTKISQRISLGQPVEVPARQERVIRISRMRVEQPDDVIVDEIHKRMNENSAVIFGLRLAMEASFRVIGTDLKFWCSSDCMRLRVELEGVWPPYAEAFIDGDGKKCLTSLRDKGEVREKVDGTLEHRTEALND</sequence>
<reference evidence="3" key="2">
    <citation type="submission" date="2025-08" db="UniProtKB">
        <authorList>
            <consortium name="RefSeq"/>
        </authorList>
    </citation>
    <scope>IDENTIFICATION</scope>
    <source>
        <tissue evidence="3">Leaf</tissue>
    </source>
</reference>
<dbReference type="RefSeq" id="XP_031378206.1">
    <property type="nucleotide sequence ID" value="XM_031522346.1"/>
</dbReference>
<keyword evidence="1" id="KW-0812">Transmembrane</keyword>
<protein>
    <submittedName>
        <fullName evidence="3">Uncharacterized protein LOC116193608</fullName>
    </submittedName>
</protein>
<dbReference type="OrthoDB" id="695142at2759"/>
<reference evidence="2" key="1">
    <citation type="journal article" date="2020" name="Plant Biotechnol. J.">
        <title>The pomegranate (Punica granatum L.) draft genome dissects genetic divergence between soft- and hard-seeded cultivars.</title>
        <authorList>
            <person name="Luo X."/>
            <person name="Li H."/>
            <person name="Wu Z."/>
            <person name="Yao W."/>
            <person name="Zhao P."/>
            <person name="Cao D."/>
            <person name="Yu H."/>
            <person name="Li K."/>
            <person name="Poudel K."/>
            <person name="Zhao D."/>
            <person name="Zhang F."/>
            <person name="Xia X."/>
            <person name="Chen L."/>
            <person name="Wang Q."/>
            <person name="Jing D."/>
            <person name="Cao S."/>
        </authorList>
    </citation>
    <scope>NUCLEOTIDE SEQUENCE [LARGE SCALE GENOMIC DNA]</scope>
    <source>
        <strain evidence="2">cv. Tunisia</strain>
    </source>
</reference>
<proteinExistence type="predicted"/>
<evidence type="ECO:0000313" key="2">
    <source>
        <dbReference type="Proteomes" id="UP000515151"/>
    </source>
</evidence>
<feature type="transmembrane region" description="Helical" evidence="1">
    <location>
        <begin position="20"/>
        <end position="39"/>
    </location>
</feature>
<gene>
    <name evidence="3" type="primary">LOC116193608</name>
</gene>
<organism evidence="2 3">
    <name type="scientific">Punica granatum</name>
    <name type="common">Pomegranate</name>
    <dbReference type="NCBI Taxonomy" id="22663"/>
    <lineage>
        <taxon>Eukaryota</taxon>
        <taxon>Viridiplantae</taxon>
        <taxon>Streptophyta</taxon>
        <taxon>Embryophyta</taxon>
        <taxon>Tracheophyta</taxon>
        <taxon>Spermatophyta</taxon>
        <taxon>Magnoliopsida</taxon>
        <taxon>eudicotyledons</taxon>
        <taxon>Gunneridae</taxon>
        <taxon>Pentapetalae</taxon>
        <taxon>rosids</taxon>
        <taxon>malvids</taxon>
        <taxon>Myrtales</taxon>
        <taxon>Lythraceae</taxon>
        <taxon>Punica</taxon>
    </lineage>
</organism>
<evidence type="ECO:0000313" key="3">
    <source>
        <dbReference type="RefSeq" id="XP_031378206.1"/>
    </source>
</evidence>
<dbReference type="Proteomes" id="UP000515151">
    <property type="component" value="Chromosome 2"/>
</dbReference>
<name>A0A6P8C937_PUNGR</name>
<dbReference type="GeneID" id="116193608"/>
<keyword evidence="2" id="KW-1185">Reference proteome</keyword>
<evidence type="ECO:0000256" key="1">
    <source>
        <dbReference type="SAM" id="Phobius"/>
    </source>
</evidence>
<keyword evidence="1" id="KW-0472">Membrane</keyword>
<accession>A0A6P8C937</accession>
<dbReference type="AlphaFoldDB" id="A0A6P8C937"/>